<gene>
    <name evidence="5" type="ORF">KI387_010087</name>
</gene>
<feature type="transmembrane region" description="Helical" evidence="2">
    <location>
        <begin position="1341"/>
        <end position="1365"/>
    </location>
</feature>
<feature type="compositionally biased region" description="Basic and acidic residues" evidence="1">
    <location>
        <begin position="521"/>
        <end position="556"/>
    </location>
</feature>
<dbReference type="OMA" id="PIGTNDI"/>
<feature type="compositionally biased region" description="Polar residues" evidence="1">
    <location>
        <begin position="557"/>
        <end position="569"/>
    </location>
</feature>
<feature type="region of interest" description="Disordered" evidence="1">
    <location>
        <begin position="632"/>
        <end position="657"/>
    </location>
</feature>
<dbReference type="EMBL" id="JAHRHJ020000008">
    <property type="protein sequence ID" value="KAH9305683.1"/>
    <property type="molecule type" value="Genomic_DNA"/>
</dbReference>
<dbReference type="Pfam" id="PF24930">
    <property type="entry name" value="DUF7750"/>
    <property type="match status" value="1"/>
</dbReference>
<evidence type="ECO:0000259" key="4">
    <source>
        <dbReference type="Pfam" id="PF24930"/>
    </source>
</evidence>
<feature type="compositionally biased region" description="Polar residues" evidence="1">
    <location>
        <begin position="177"/>
        <end position="189"/>
    </location>
</feature>
<feature type="non-terminal residue" evidence="5">
    <location>
        <position position="1"/>
    </location>
</feature>
<evidence type="ECO:0000313" key="5">
    <source>
        <dbReference type="EMBL" id="KAH9305683.1"/>
    </source>
</evidence>
<feature type="compositionally biased region" description="Polar residues" evidence="1">
    <location>
        <begin position="393"/>
        <end position="403"/>
    </location>
</feature>
<feature type="region of interest" description="Disordered" evidence="1">
    <location>
        <begin position="175"/>
        <end position="202"/>
    </location>
</feature>
<feature type="compositionally biased region" description="Polar residues" evidence="1">
    <location>
        <begin position="367"/>
        <end position="380"/>
    </location>
</feature>
<reference evidence="5 6" key="1">
    <citation type="journal article" date="2021" name="Nat. Plants">
        <title>The Taxus genome provides insights into paclitaxel biosynthesis.</title>
        <authorList>
            <person name="Xiong X."/>
            <person name="Gou J."/>
            <person name="Liao Q."/>
            <person name="Li Y."/>
            <person name="Zhou Q."/>
            <person name="Bi G."/>
            <person name="Li C."/>
            <person name="Du R."/>
            <person name="Wang X."/>
            <person name="Sun T."/>
            <person name="Guo L."/>
            <person name="Liang H."/>
            <person name="Lu P."/>
            <person name="Wu Y."/>
            <person name="Zhang Z."/>
            <person name="Ro D.K."/>
            <person name="Shang Y."/>
            <person name="Huang S."/>
            <person name="Yan J."/>
        </authorList>
    </citation>
    <scope>NUCLEOTIDE SEQUENCE [LARGE SCALE GENOMIC DNA]</scope>
    <source>
        <strain evidence="5">Ta-2019</strain>
    </source>
</reference>
<feature type="non-terminal residue" evidence="5">
    <location>
        <position position="1452"/>
    </location>
</feature>
<dbReference type="Pfam" id="PF02517">
    <property type="entry name" value="Rce1-like"/>
    <property type="match status" value="1"/>
</dbReference>
<feature type="compositionally biased region" description="Basic and acidic residues" evidence="1">
    <location>
        <begin position="410"/>
        <end position="444"/>
    </location>
</feature>
<feature type="transmembrane region" description="Helical" evidence="2">
    <location>
        <begin position="1272"/>
        <end position="1296"/>
    </location>
</feature>
<feature type="compositionally biased region" description="Low complexity" evidence="1">
    <location>
        <begin position="632"/>
        <end position="641"/>
    </location>
</feature>
<keyword evidence="2" id="KW-0812">Transmembrane</keyword>
<feature type="region of interest" description="Disordered" evidence="1">
    <location>
        <begin position="1063"/>
        <end position="1086"/>
    </location>
</feature>
<feature type="compositionally biased region" description="Polar residues" evidence="1">
    <location>
        <begin position="445"/>
        <end position="458"/>
    </location>
</feature>
<protein>
    <submittedName>
        <fullName evidence="5">Uncharacterized protein</fullName>
    </submittedName>
</protein>
<organism evidence="5 6">
    <name type="scientific">Taxus chinensis</name>
    <name type="common">Chinese yew</name>
    <name type="synonym">Taxus wallichiana var. chinensis</name>
    <dbReference type="NCBI Taxonomy" id="29808"/>
    <lineage>
        <taxon>Eukaryota</taxon>
        <taxon>Viridiplantae</taxon>
        <taxon>Streptophyta</taxon>
        <taxon>Embryophyta</taxon>
        <taxon>Tracheophyta</taxon>
        <taxon>Spermatophyta</taxon>
        <taxon>Pinopsida</taxon>
        <taxon>Pinidae</taxon>
        <taxon>Conifers II</taxon>
        <taxon>Cupressales</taxon>
        <taxon>Taxaceae</taxon>
        <taxon>Taxus</taxon>
    </lineage>
</organism>
<dbReference type="PANTHER" id="PTHR43592">
    <property type="entry name" value="CAAX AMINO TERMINAL PROTEASE"/>
    <property type="match status" value="1"/>
</dbReference>
<feature type="region of interest" description="Disordered" evidence="1">
    <location>
        <begin position="294"/>
        <end position="587"/>
    </location>
</feature>
<evidence type="ECO:0000256" key="1">
    <source>
        <dbReference type="SAM" id="MobiDB-lite"/>
    </source>
</evidence>
<feature type="compositionally biased region" description="Basic and acidic residues" evidence="1">
    <location>
        <begin position="1063"/>
        <end position="1074"/>
    </location>
</feature>
<dbReference type="GO" id="GO:0004175">
    <property type="term" value="F:endopeptidase activity"/>
    <property type="evidence" value="ECO:0007669"/>
    <property type="project" value="UniProtKB-ARBA"/>
</dbReference>
<evidence type="ECO:0000259" key="3">
    <source>
        <dbReference type="Pfam" id="PF02517"/>
    </source>
</evidence>
<feature type="transmembrane region" description="Helical" evidence="2">
    <location>
        <begin position="1240"/>
        <end position="1260"/>
    </location>
</feature>
<dbReference type="InterPro" id="IPR003675">
    <property type="entry name" value="Rce1/LyrA-like_dom"/>
</dbReference>
<dbReference type="InterPro" id="IPR056652">
    <property type="entry name" value="DUF7750"/>
</dbReference>
<comment type="caution">
    <text evidence="5">The sequence shown here is derived from an EMBL/GenBank/DDBJ whole genome shotgun (WGS) entry which is preliminary data.</text>
</comment>
<dbReference type="PANTHER" id="PTHR43592:SF20">
    <property type="entry name" value="ALPHA_BETA-HYDROLASES SUPERFAMILY PROTEIN"/>
    <property type="match status" value="1"/>
</dbReference>
<name>A0AA38FL28_TAXCH</name>
<proteinExistence type="predicted"/>
<accession>A0AA38FL28</accession>
<feature type="transmembrane region" description="Helical" evidence="2">
    <location>
        <begin position="1308"/>
        <end position="1335"/>
    </location>
</feature>
<feature type="domain" description="CAAX prenyl protease 2/Lysostaphin resistance protein A-like" evidence="3">
    <location>
        <begin position="1374"/>
        <end position="1450"/>
    </location>
</feature>
<feature type="compositionally biased region" description="Basic and acidic residues" evidence="1">
    <location>
        <begin position="459"/>
        <end position="506"/>
    </location>
</feature>
<dbReference type="Proteomes" id="UP000824469">
    <property type="component" value="Unassembled WGS sequence"/>
</dbReference>
<sequence length="1452" mass="159706">NDHVVAPIFSVPRDSIEDNPFTSLLLCSLMSAGHAISNGQNPTIQWCDNLVIEWLEAVELALLKGRHPLLKDVDIAIKPANDTFIINSQETQKHVMDSSISNSSKHRIAPSAENSLHFRDREPFDIFSGLHVNNEDGSQNFQLNNKLTNQKMVQRKVHKQIADAELQKPKLIGLPQETASSTNAVNVAQESESGEEGETERGQVLQTAETIMRVLDVTMPGTLANDQKAQVLNAVGRGETLITALQNAVPEEVRGKLTAAVSGAVQVGGTNLKLVGLRKGSPTSSLLMDMNSTSQEKISEIPNGNEDGTAVDSLSSSSSVDCKASQGATKQQEIAVVSSSEEGSEAYQTEQKLQNADIKTRTEEKPSNSVSYGLESQTGVKSEDVEELETPEMDSNIQEQDAGSSLLGKRRQEDMRQTSLKKELKQEKVVQDNEDTGKNYEQQKSENSAGNEVSANEQNTRKESVIEADKKSASEQQPKKDSTPDRKNDDKSISSQEDQGKQKSGPEIDDPSLQLGMGSDEQNKGKESSVECDLKPASEQLTKREESSDKKYDEKSVNSQEEQNNQSSDPKAGALPLQGGSSPVQSPSISVREALDALTGFDDSTQMAVTNVFGVIENMIEQFEKEKKQKVNNINPNGNENQEQDHLTSQEEYNNENGLGKQEQIPAIVNNSHVSSENAGECFDIAQKSIVAGREEKLILNLNRAQKQEMDETQSTYKVKYGTSEVEDDVHVQGVENQNADARGEEKCSGVISGPNRIRRAKANLFGKFSFIEHPSVKHSTLTKSKTGSENTTTLNDLFLEYVPEEGQWKLLEQIENTCDSLEDESGLDTMKINETKKHTWSGKDMPMDVIEPSYVILNTPIDYDDPLQESSMQNSPVQEIEEETEKAEGILSFVENLVLDSLRLEVNRKLGMSRTEALPFSLEKELSNVANAVALAVKQDLQKSGKAMSSDPENLKHSKNCREVEVGKFGPLHGELIVSAISSVLRGTYILGRLIPVGVAVGATLAALRPIFNVVTGDENFYDTGKDVSQTVPCWEYRERKGSEICSRKEVGYKVIDPTEMETQHEPLYDERNQNTQERTSAKKKEYDGRVMVGAMTAALGATAAFTSHRRKKTGLLKDNKDVDTTVDSNLEGTIQRKEHICDDRNSDDPEREKGKPNIVSSLAEKAMSVAAPVVPTKDGGVDHERLVAFLADLGQRGGVLRLVGKAALLWGGLRGAMSLTDRLIIFFRIAERPLHQRLLGFCCMALLLWSPVVVPLLPTLIQHWSLHTSLGVAGIASKIGLYGAHIILVIIWGKRIQGYEQPLEQYGLLVFSLSEILNLIKGMIIGLTLVISLYSAHIFLGYAVFTVKPEFTFLLSTGFFYAIKTCFRVSRLVFHAFGIGLATATVEELLFRSWLHEEIASDLGFHKAVILSGIIFSFVHWSLPMMPGLWMLSLALSGARAKSNGNLSAS</sequence>
<dbReference type="GO" id="GO:0080120">
    <property type="term" value="P:CAAX-box protein maturation"/>
    <property type="evidence" value="ECO:0007669"/>
    <property type="project" value="UniProtKB-ARBA"/>
</dbReference>
<keyword evidence="2" id="KW-1133">Transmembrane helix</keyword>
<keyword evidence="6" id="KW-1185">Reference proteome</keyword>
<evidence type="ECO:0000256" key="2">
    <source>
        <dbReference type="SAM" id="Phobius"/>
    </source>
</evidence>
<evidence type="ECO:0000313" key="6">
    <source>
        <dbReference type="Proteomes" id="UP000824469"/>
    </source>
</evidence>
<feature type="transmembrane region" description="Helical" evidence="2">
    <location>
        <begin position="1405"/>
        <end position="1425"/>
    </location>
</feature>
<feature type="transmembrane region" description="Helical" evidence="2">
    <location>
        <begin position="1374"/>
        <end position="1393"/>
    </location>
</feature>
<keyword evidence="2" id="KW-0472">Membrane</keyword>
<feature type="domain" description="DUF7750" evidence="4">
    <location>
        <begin position="202"/>
        <end position="266"/>
    </location>
</feature>